<comment type="caution">
    <text evidence="2">The sequence shown here is derived from an EMBL/GenBank/DDBJ whole genome shotgun (WGS) entry which is preliminary data.</text>
</comment>
<keyword evidence="3" id="KW-1185">Reference proteome</keyword>
<dbReference type="InterPro" id="IPR015797">
    <property type="entry name" value="NUDIX_hydrolase-like_dom_sf"/>
</dbReference>
<accession>A0A1T2X898</accession>
<evidence type="ECO:0000313" key="3">
    <source>
        <dbReference type="Proteomes" id="UP000190188"/>
    </source>
</evidence>
<evidence type="ECO:0000259" key="1">
    <source>
        <dbReference type="PROSITE" id="PS51462"/>
    </source>
</evidence>
<dbReference type="PANTHER" id="PTHR10885:SF0">
    <property type="entry name" value="ISOPENTENYL-DIPHOSPHATE DELTA-ISOMERASE"/>
    <property type="match status" value="1"/>
</dbReference>
<dbReference type="EMBL" id="MSZX01000008">
    <property type="protein sequence ID" value="OPA75813.1"/>
    <property type="molecule type" value="Genomic_DNA"/>
</dbReference>
<dbReference type="Pfam" id="PF00293">
    <property type="entry name" value="NUDIX"/>
    <property type="match status" value="1"/>
</dbReference>
<protein>
    <submittedName>
        <fullName evidence="2">NUDIX hydrolase</fullName>
    </submittedName>
</protein>
<dbReference type="OrthoDB" id="9780586at2"/>
<dbReference type="InterPro" id="IPR000086">
    <property type="entry name" value="NUDIX_hydrolase_dom"/>
</dbReference>
<dbReference type="CDD" id="cd04692">
    <property type="entry name" value="NUDIX_Hydrolase"/>
    <property type="match status" value="1"/>
</dbReference>
<feature type="domain" description="Nudix hydrolase" evidence="1">
    <location>
        <begin position="28"/>
        <end position="171"/>
    </location>
</feature>
<reference evidence="2 3" key="1">
    <citation type="submission" date="2017-01" db="EMBL/GenBank/DDBJ databases">
        <title>Genome analysis of Paenibacillus selenitrireducens ES3-24.</title>
        <authorList>
            <person name="Xu D."/>
            <person name="Yao R."/>
            <person name="Zheng S."/>
        </authorList>
    </citation>
    <scope>NUCLEOTIDE SEQUENCE [LARGE SCALE GENOMIC DNA]</scope>
    <source>
        <strain evidence="2 3">ES3-24</strain>
    </source>
</reference>
<dbReference type="Gene3D" id="3.90.79.10">
    <property type="entry name" value="Nucleoside Triphosphate Pyrophosphohydrolase"/>
    <property type="match status" value="1"/>
</dbReference>
<keyword evidence="2" id="KW-0378">Hydrolase</keyword>
<evidence type="ECO:0000313" key="2">
    <source>
        <dbReference type="EMBL" id="OPA75813.1"/>
    </source>
</evidence>
<dbReference type="AlphaFoldDB" id="A0A1T2X898"/>
<dbReference type="GO" id="GO:0016787">
    <property type="term" value="F:hydrolase activity"/>
    <property type="evidence" value="ECO:0007669"/>
    <property type="project" value="UniProtKB-KW"/>
</dbReference>
<gene>
    <name evidence="2" type="ORF">BVG16_20050</name>
</gene>
<proteinExistence type="predicted"/>
<dbReference type="SUPFAM" id="SSF55811">
    <property type="entry name" value="Nudix"/>
    <property type="match status" value="1"/>
</dbReference>
<name>A0A1T2X898_9BACL</name>
<organism evidence="2 3">
    <name type="scientific">Paenibacillus selenitireducens</name>
    <dbReference type="NCBI Taxonomy" id="1324314"/>
    <lineage>
        <taxon>Bacteria</taxon>
        <taxon>Bacillati</taxon>
        <taxon>Bacillota</taxon>
        <taxon>Bacilli</taxon>
        <taxon>Bacillales</taxon>
        <taxon>Paenibacillaceae</taxon>
        <taxon>Paenibacillus</taxon>
    </lineage>
</organism>
<sequence>MEELFDIYDEAMTPLGVAPRSEVHAKGYWHQSFHCWIVCGEGQERMVLFQKRNSLKDTFPGLYDITAAGHLSAGETVNQAARELEEELGLPLPFEALTSLGAIQNENMGEVRGVPFIDREYNHLFGVRCDQPLSSYTLQATEVEGLYQAPLIDMLALFQGTRETLEANGVTLNPIRLEGKSLGSLQPSHVTLRQDDFVPHGDAYYLHVLQALRTL</sequence>
<dbReference type="STRING" id="1324314.BVG16_20050"/>
<dbReference type="PROSITE" id="PS51462">
    <property type="entry name" value="NUDIX"/>
    <property type="match status" value="1"/>
</dbReference>
<dbReference type="PANTHER" id="PTHR10885">
    <property type="entry name" value="ISOPENTENYL-DIPHOSPHATE DELTA-ISOMERASE"/>
    <property type="match status" value="1"/>
</dbReference>
<dbReference type="Proteomes" id="UP000190188">
    <property type="component" value="Unassembled WGS sequence"/>
</dbReference>